<reference evidence="3 4" key="1">
    <citation type="submission" date="2020-08" db="EMBL/GenBank/DDBJ databases">
        <title>Genomic Encyclopedia of Type Strains, Phase IV (KMG-IV): sequencing the most valuable type-strain genomes for metagenomic binning, comparative biology and taxonomic classification.</title>
        <authorList>
            <person name="Goeker M."/>
        </authorList>
    </citation>
    <scope>NUCLEOTIDE SEQUENCE [LARGE SCALE GENOMIC DNA]</scope>
    <source>
        <strain evidence="3 4">DSM 103377</strain>
    </source>
</reference>
<dbReference type="Gene3D" id="3.30.390.10">
    <property type="entry name" value="Enolase-like, N-terminal domain"/>
    <property type="match status" value="1"/>
</dbReference>
<keyword evidence="1" id="KW-0456">Lyase</keyword>
<dbReference type="SUPFAM" id="SSF54826">
    <property type="entry name" value="Enolase N-terminal domain-like"/>
    <property type="match status" value="1"/>
</dbReference>
<sequence length="410" mass="44050">MKLADLDVITVGNPPPGFGGRYFLFVKVTTACGIIGWGEVYAATVGPKAMEAVIRDVFERHMERTHPRDVELMYRRVHSAGFSQRPDPTVMGAFSGLEMACWDIWGKALGQPVWALLGGRMRVRVRAYTYLYPDPAEDAGAFYASPSRAAEVADQFASQGFTAVKCDPAGPYTIHGGHQPGLADLSRSEAFCAQIREAVGDRADILFGTHGQFTPSGAIRMAERIAPFSPLWFEEPCPPDTHPDDLAQVARATSIPVASGERLTTKVEFAALLRAGAASILQPALGRVGGIWEARKIAALAESYGAQMAPHLYAGPIEFAANIHLATAIPNALIAESIGDGRGFHADLVDRPLYVEDGHVTPSIEPGLGLSVNEDVARAHPYTGDGLHLMMAEEPIRYDAARPSFGRGDG</sequence>
<gene>
    <name evidence="3" type="ORF">FHS89_001547</name>
</gene>
<evidence type="ECO:0000313" key="3">
    <source>
        <dbReference type="EMBL" id="MBB5515535.1"/>
    </source>
</evidence>
<dbReference type="RefSeq" id="WP_184010253.1">
    <property type="nucleotide sequence ID" value="NZ_JACIJS010000004.1"/>
</dbReference>
<dbReference type="InterPro" id="IPR034593">
    <property type="entry name" value="DgoD-like"/>
</dbReference>
<dbReference type="SUPFAM" id="SSF51604">
    <property type="entry name" value="Enolase C-terminal domain-like"/>
    <property type="match status" value="1"/>
</dbReference>
<dbReference type="InterPro" id="IPR029017">
    <property type="entry name" value="Enolase-like_N"/>
</dbReference>
<dbReference type="InterPro" id="IPR029065">
    <property type="entry name" value="Enolase_C-like"/>
</dbReference>
<dbReference type="Proteomes" id="UP000553766">
    <property type="component" value="Unassembled WGS sequence"/>
</dbReference>
<keyword evidence="4" id="KW-1185">Reference proteome</keyword>
<dbReference type="PANTHER" id="PTHR48080:SF2">
    <property type="entry name" value="D-GALACTONATE DEHYDRATASE"/>
    <property type="match status" value="1"/>
</dbReference>
<dbReference type="InterPro" id="IPR013342">
    <property type="entry name" value="Mandelate_racemase_C"/>
</dbReference>
<dbReference type="InterPro" id="IPR013341">
    <property type="entry name" value="Mandelate_racemase_N_dom"/>
</dbReference>
<feature type="domain" description="Mandelate racemase/muconate lactonizing enzyme C-terminal" evidence="2">
    <location>
        <begin position="146"/>
        <end position="256"/>
    </location>
</feature>
<dbReference type="InterPro" id="IPR036849">
    <property type="entry name" value="Enolase-like_C_sf"/>
</dbReference>
<evidence type="ECO:0000256" key="1">
    <source>
        <dbReference type="ARBA" id="ARBA00023239"/>
    </source>
</evidence>
<dbReference type="CDD" id="cd03316">
    <property type="entry name" value="MR_like"/>
    <property type="match status" value="1"/>
</dbReference>
<evidence type="ECO:0000259" key="2">
    <source>
        <dbReference type="SMART" id="SM00922"/>
    </source>
</evidence>
<dbReference type="PANTHER" id="PTHR48080">
    <property type="entry name" value="D-GALACTONATE DEHYDRATASE-RELATED"/>
    <property type="match status" value="1"/>
</dbReference>
<dbReference type="EMBL" id="JACIJS010000004">
    <property type="protein sequence ID" value="MBB5515535.1"/>
    <property type="molecule type" value="Genomic_DNA"/>
</dbReference>
<dbReference type="Pfam" id="PF13378">
    <property type="entry name" value="MR_MLE_C"/>
    <property type="match status" value="1"/>
</dbReference>
<evidence type="ECO:0000313" key="4">
    <source>
        <dbReference type="Proteomes" id="UP000553766"/>
    </source>
</evidence>
<accession>A0A840X0W8</accession>
<protein>
    <submittedName>
        <fullName evidence="3">L-alanine-DL-glutamate epimerase-like enolase superfamily enzyme</fullName>
    </submittedName>
</protein>
<organism evidence="3 4">
    <name type="scientific">Rubricella aquisinus</name>
    <dbReference type="NCBI Taxonomy" id="2028108"/>
    <lineage>
        <taxon>Bacteria</taxon>
        <taxon>Pseudomonadati</taxon>
        <taxon>Pseudomonadota</taxon>
        <taxon>Alphaproteobacteria</taxon>
        <taxon>Rhodobacterales</taxon>
        <taxon>Paracoccaceae</taxon>
        <taxon>Rubricella</taxon>
    </lineage>
</organism>
<dbReference type="GO" id="GO:0016829">
    <property type="term" value="F:lyase activity"/>
    <property type="evidence" value="ECO:0007669"/>
    <property type="project" value="UniProtKB-KW"/>
</dbReference>
<dbReference type="Gene3D" id="3.20.20.120">
    <property type="entry name" value="Enolase-like C-terminal domain"/>
    <property type="match status" value="1"/>
</dbReference>
<name>A0A840X0W8_9RHOB</name>
<comment type="caution">
    <text evidence="3">The sequence shown here is derived from an EMBL/GenBank/DDBJ whole genome shotgun (WGS) entry which is preliminary data.</text>
</comment>
<proteinExistence type="predicted"/>
<dbReference type="SMART" id="SM00922">
    <property type="entry name" value="MR_MLE"/>
    <property type="match status" value="1"/>
</dbReference>
<dbReference type="AlphaFoldDB" id="A0A840X0W8"/>
<dbReference type="Pfam" id="PF02746">
    <property type="entry name" value="MR_MLE_N"/>
    <property type="match status" value="1"/>
</dbReference>